<dbReference type="EMBL" id="CM046398">
    <property type="protein sequence ID" value="KAI8531122.1"/>
    <property type="molecule type" value="Genomic_DNA"/>
</dbReference>
<protein>
    <submittedName>
        <fullName evidence="1">Uncharacterized protein</fullName>
    </submittedName>
</protein>
<sequence length="187" mass="20528">MTELLKHPQAMKKLQAEVGRTTQSNPTQPAHNRGRSRPNALSKSRDQGDSTPPPSGSPSRASGVDQRRPSNGLRRCGRDTRVVINAWSIGRDPASWDEPEEFWPKRFSNGLVDFRGQDFELIPFGAGRRGCPGIQFATAVDELAIANLVHKLDFALPNGVELDVKKVAGLTVHQKLPLLLVANSWSC</sequence>
<keyword evidence="2" id="KW-1185">Reference proteome</keyword>
<gene>
    <name evidence="1" type="ORF">RHMOL_Rhmol11G0112800</name>
</gene>
<name>A0ACC0LRV5_RHOML</name>
<comment type="caution">
    <text evidence="1">The sequence shown here is derived from an EMBL/GenBank/DDBJ whole genome shotgun (WGS) entry which is preliminary data.</text>
</comment>
<accession>A0ACC0LRV5</accession>
<reference evidence="1" key="1">
    <citation type="submission" date="2022-02" db="EMBL/GenBank/DDBJ databases">
        <title>Plant Genome Project.</title>
        <authorList>
            <person name="Zhang R.-G."/>
        </authorList>
    </citation>
    <scope>NUCLEOTIDE SEQUENCE</scope>
    <source>
        <strain evidence="1">AT1</strain>
    </source>
</reference>
<dbReference type="Proteomes" id="UP001062846">
    <property type="component" value="Chromosome 11"/>
</dbReference>
<organism evidence="1 2">
    <name type="scientific">Rhododendron molle</name>
    <name type="common">Chinese azalea</name>
    <name type="synonym">Azalea mollis</name>
    <dbReference type="NCBI Taxonomy" id="49168"/>
    <lineage>
        <taxon>Eukaryota</taxon>
        <taxon>Viridiplantae</taxon>
        <taxon>Streptophyta</taxon>
        <taxon>Embryophyta</taxon>
        <taxon>Tracheophyta</taxon>
        <taxon>Spermatophyta</taxon>
        <taxon>Magnoliopsida</taxon>
        <taxon>eudicotyledons</taxon>
        <taxon>Gunneridae</taxon>
        <taxon>Pentapetalae</taxon>
        <taxon>asterids</taxon>
        <taxon>Ericales</taxon>
        <taxon>Ericaceae</taxon>
        <taxon>Ericoideae</taxon>
        <taxon>Rhodoreae</taxon>
        <taxon>Rhododendron</taxon>
    </lineage>
</organism>
<evidence type="ECO:0000313" key="2">
    <source>
        <dbReference type="Proteomes" id="UP001062846"/>
    </source>
</evidence>
<evidence type="ECO:0000313" key="1">
    <source>
        <dbReference type="EMBL" id="KAI8531122.1"/>
    </source>
</evidence>
<proteinExistence type="predicted"/>